<name>A0ABR2WHG3_9FUNG</name>
<evidence type="ECO:0000313" key="2">
    <source>
        <dbReference type="EMBL" id="KAK9760950.1"/>
    </source>
</evidence>
<reference evidence="2 3" key="1">
    <citation type="submission" date="2023-04" db="EMBL/GenBank/DDBJ databases">
        <title>Genome of Basidiobolus ranarum AG-B5.</title>
        <authorList>
            <person name="Stajich J.E."/>
            <person name="Carter-House D."/>
            <person name="Gryganskyi A."/>
        </authorList>
    </citation>
    <scope>NUCLEOTIDE SEQUENCE [LARGE SCALE GENOMIC DNA]</scope>
    <source>
        <strain evidence="2 3">AG-B5</strain>
    </source>
</reference>
<feature type="non-terminal residue" evidence="2">
    <location>
        <position position="127"/>
    </location>
</feature>
<keyword evidence="3" id="KW-1185">Reference proteome</keyword>
<dbReference type="Pfam" id="PF09783">
    <property type="entry name" value="Vac_ImportDeg"/>
    <property type="match status" value="1"/>
</dbReference>
<dbReference type="EMBL" id="JASJQH010001678">
    <property type="protein sequence ID" value="KAK9760950.1"/>
    <property type="molecule type" value="Genomic_DNA"/>
</dbReference>
<protein>
    <submittedName>
        <fullName evidence="2">Uncharacterized protein</fullName>
    </submittedName>
</protein>
<evidence type="ECO:0000313" key="3">
    <source>
        <dbReference type="Proteomes" id="UP001479436"/>
    </source>
</evidence>
<evidence type="ECO:0000256" key="1">
    <source>
        <dbReference type="ARBA" id="ARBA00061469"/>
    </source>
</evidence>
<accession>A0ABR2WHG3</accession>
<organism evidence="2 3">
    <name type="scientific">Basidiobolus ranarum</name>
    <dbReference type="NCBI Taxonomy" id="34480"/>
    <lineage>
        <taxon>Eukaryota</taxon>
        <taxon>Fungi</taxon>
        <taxon>Fungi incertae sedis</taxon>
        <taxon>Zoopagomycota</taxon>
        <taxon>Entomophthoromycotina</taxon>
        <taxon>Basidiobolomycetes</taxon>
        <taxon>Basidiobolales</taxon>
        <taxon>Basidiobolaceae</taxon>
        <taxon>Basidiobolus</taxon>
    </lineage>
</organism>
<dbReference type="InterPro" id="IPR018618">
    <property type="entry name" value="GID4/10-like"/>
</dbReference>
<sequence>MHIQHINLNDSYLCGYLHLHDLAEKYPKITTFFDAEIIGPKYSFLTCKWDVDEMIDKQYWIKFPAFKQYSGLFNQDNFKYNLKNNDFIFMRWKEQFLVPDHRVHKVNGANFDGFYYICFQLSTGTIT</sequence>
<dbReference type="Proteomes" id="UP001479436">
    <property type="component" value="Unassembled WGS sequence"/>
</dbReference>
<dbReference type="PANTHER" id="PTHR14534:SF3">
    <property type="entry name" value="GID COMPLEX SUBUNIT 4 HOMOLOG"/>
    <property type="match status" value="1"/>
</dbReference>
<gene>
    <name evidence="2" type="ORF">K7432_014526</name>
</gene>
<dbReference type="PANTHER" id="PTHR14534">
    <property type="entry name" value="VACUOLAR IMPORT AND DEGRADATION PROTEIN 24"/>
    <property type="match status" value="1"/>
</dbReference>
<comment type="caution">
    <text evidence="2">The sequence shown here is derived from an EMBL/GenBank/DDBJ whole genome shotgun (WGS) entry which is preliminary data.</text>
</comment>
<proteinExistence type="inferred from homology"/>
<comment type="similarity">
    <text evidence="1">Belongs to the GID4/VID24 family.</text>
</comment>